<evidence type="ECO:0008006" key="12">
    <source>
        <dbReference type="Google" id="ProtNLM"/>
    </source>
</evidence>
<dbReference type="InterPro" id="IPR046347">
    <property type="entry name" value="bZIP_sf"/>
</dbReference>
<accession>A0A9J5XZG7</accession>
<dbReference type="AlphaFoldDB" id="A0A9J5XZG7"/>
<keyword evidence="9" id="KW-0472">Membrane</keyword>
<keyword evidence="5" id="KW-0238">DNA-binding</keyword>
<keyword evidence="9" id="KW-0812">Transmembrane</keyword>
<feature type="compositionally biased region" description="Basic and acidic residues" evidence="8">
    <location>
        <begin position="245"/>
        <end position="263"/>
    </location>
</feature>
<comment type="caution">
    <text evidence="10">The sequence shown here is derived from an EMBL/GenBank/DDBJ whole genome shotgun (WGS) entry which is preliminary data.</text>
</comment>
<evidence type="ECO:0000256" key="3">
    <source>
        <dbReference type="ARBA" id="ARBA00007163"/>
    </source>
</evidence>
<sequence>MANSHPPSLDNLNLDLDIDLTRDNIFPPADADADADAATILNLKSLNASKSSQIDPNPNGFGQSGSQLIETRVFKSSLESVQTQMDSVNSEGDENRKLRRMKNRENSQIYRQRKKNYVEELEEKPQVPLVPIPRLKPQGMAPAPKRSKKVENTETEMKTKKVASITYLGLLFFMLLYGGREVGPMLSSGMCTEVFQFVVSLSPGVIVPTAVSNVSMEQKQNTTCTNKRRNRRILDGLSVPVTGVSHDDISKEHEGRSRKKDDLSGNSSRSSMVVFVLVDPIEVEISMIDFDTMSNSAIHSWFSSFGILTSMEELTCEGEANTEKGREEKKLYY</sequence>
<dbReference type="OrthoDB" id="295274at2759"/>
<feature type="transmembrane region" description="Helical" evidence="9">
    <location>
        <begin position="194"/>
        <end position="211"/>
    </location>
</feature>
<comment type="subcellular location">
    <subcellularLocation>
        <location evidence="2">Endoplasmic reticulum membrane</location>
        <topology evidence="2">Single-pass membrane protein</topology>
    </subcellularLocation>
    <subcellularLocation>
        <location evidence="1">Nucleus</location>
    </subcellularLocation>
</comment>
<evidence type="ECO:0000313" key="10">
    <source>
        <dbReference type="EMBL" id="KAG5592230.1"/>
    </source>
</evidence>
<dbReference type="GO" id="GO:0003700">
    <property type="term" value="F:DNA-binding transcription factor activity"/>
    <property type="evidence" value="ECO:0007669"/>
    <property type="project" value="InterPro"/>
</dbReference>
<gene>
    <name evidence="10" type="ORF">H5410_042744</name>
</gene>
<keyword evidence="6" id="KW-0804">Transcription</keyword>
<evidence type="ECO:0000256" key="4">
    <source>
        <dbReference type="ARBA" id="ARBA00023015"/>
    </source>
</evidence>
<dbReference type="Proteomes" id="UP000824120">
    <property type="component" value="Chromosome 8"/>
</dbReference>
<evidence type="ECO:0000256" key="6">
    <source>
        <dbReference type="ARBA" id="ARBA00023163"/>
    </source>
</evidence>
<keyword evidence="11" id="KW-1185">Reference proteome</keyword>
<evidence type="ECO:0000256" key="8">
    <source>
        <dbReference type="SAM" id="MobiDB-lite"/>
    </source>
</evidence>
<dbReference type="Gene3D" id="1.20.5.170">
    <property type="match status" value="1"/>
</dbReference>
<feature type="region of interest" description="Disordered" evidence="8">
    <location>
        <begin position="131"/>
        <end position="155"/>
    </location>
</feature>
<evidence type="ECO:0000256" key="9">
    <source>
        <dbReference type="SAM" id="Phobius"/>
    </source>
</evidence>
<keyword evidence="4" id="KW-0805">Transcription regulation</keyword>
<reference evidence="10 11" key="1">
    <citation type="submission" date="2020-09" db="EMBL/GenBank/DDBJ databases">
        <title>De no assembly of potato wild relative species, Solanum commersonii.</title>
        <authorList>
            <person name="Cho K."/>
        </authorList>
    </citation>
    <scope>NUCLEOTIDE SEQUENCE [LARGE SCALE GENOMIC DNA]</scope>
    <source>
        <strain evidence="10">LZ3.2</strain>
        <tissue evidence="10">Leaf</tissue>
    </source>
</reference>
<keyword evidence="7" id="KW-0539">Nucleus</keyword>
<organism evidence="10 11">
    <name type="scientific">Solanum commersonii</name>
    <name type="common">Commerson's wild potato</name>
    <name type="synonym">Commerson's nightshade</name>
    <dbReference type="NCBI Taxonomy" id="4109"/>
    <lineage>
        <taxon>Eukaryota</taxon>
        <taxon>Viridiplantae</taxon>
        <taxon>Streptophyta</taxon>
        <taxon>Embryophyta</taxon>
        <taxon>Tracheophyta</taxon>
        <taxon>Spermatophyta</taxon>
        <taxon>Magnoliopsida</taxon>
        <taxon>eudicotyledons</taxon>
        <taxon>Gunneridae</taxon>
        <taxon>Pentapetalae</taxon>
        <taxon>asterids</taxon>
        <taxon>lamiids</taxon>
        <taxon>Solanales</taxon>
        <taxon>Solanaceae</taxon>
        <taxon>Solanoideae</taxon>
        <taxon>Solaneae</taxon>
        <taxon>Solanum</taxon>
    </lineage>
</organism>
<dbReference type="PANTHER" id="PTHR47416">
    <property type="entry name" value="BASIC-LEUCINE ZIPPER TRANSCRIPTION FACTOR F-RELATED"/>
    <property type="match status" value="1"/>
</dbReference>
<evidence type="ECO:0000256" key="5">
    <source>
        <dbReference type="ARBA" id="ARBA00023125"/>
    </source>
</evidence>
<dbReference type="EMBL" id="JACXVP010000008">
    <property type="protein sequence ID" value="KAG5592230.1"/>
    <property type="molecule type" value="Genomic_DNA"/>
</dbReference>
<name>A0A9J5XZG7_SOLCO</name>
<evidence type="ECO:0000256" key="2">
    <source>
        <dbReference type="ARBA" id="ARBA00004389"/>
    </source>
</evidence>
<dbReference type="GO" id="GO:0003677">
    <property type="term" value="F:DNA binding"/>
    <property type="evidence" value="ECO:0007669"/>
    <property type="project" value="UniProtKB-KW"/>
</dbReference>
<evidence type="ECO:0000313" key="11">
    <source>
        <dbReference type="Proteomes" id="UP000824120"/>
    </source>
</evidence>
<dbReference type="SUPFAM" id="SSF57959">
    <property type="entry name" value="Leucine zipper domain"/>
    <property type="match status" value="1"/>
</dbReference>
<dbReference type="PANTHER" id="PTHR47416:SF3">
    <property type="entry name" value="BZIP TRANSCRIPTION FACTOR 17-RELATED"/>
    <property type="match status" value="1"/>
</dbReference>
<evidence type="ECO:0000256" key="7">
    <source>
        <dbReference type="ARBA" id="ARBA00023242"/>
    </source>
</evidence>
<keyword evidence="9" id="KW-1133">Transmembrane helix</keyword>
<comment type="similarity">
    <text evidence="3">Belongs to the bZIP family.</text>
</comment>
<proteinExistence type="inferred from homology"/>
<dbReference type="GO" id="GO:0005789">
    <property type="term" value="C:endoplasmic reticulum membrane"/>
    <property type="evidence" value="ECO:0007669"/>
    <property type="project" value="UniProtKB-SubCell"/>
</dbReference>
<protein>
    <recommendedName>
        <fullName evidence="12">BZIP domain-containing protein</fullName>
    </recommendedName>
</protein>
<feature type="region of interest" description="Disordered" evidence="8">
    <location>
        <begin position="244"/>
        <end position="267"/>
    </location>
</feature>
<dbReference type="GO" id="GO:0005634">
    <property type="term" value="C:nucleus"/>
    <property type="evidence" value="ECO:0007669"/>
    <property type="project" value="UniProtKB-SubCell"/>
</dbReference>
<evidence type="ECO:0000256" key="1">
    <source>
        <dbReference type="ARBA" id="ARBA00004123"/>
    </source>
</evidence>
<feature type="transmembrane region" description="Helical" evidence="9">
    <location>
        <begin position="162"/>
        <end position="179"/>
    </location>
</feature>